<evidence type="ECO:0000256" key="1">
    <source>
        <dbReference type="SAM" id="Phobius"/>
    </source>
</evidence>
<keyword evidence="1" id="KW-0472">Membrane</keyword>
<feature type="transmembrane region" description="Helical" evidence="1">
    <location>
        <begin position="152"/>
        <end position="174"/>
    </location>
</feature>
<dbReference type="Ensembl" id="ENSBJAT00000025202.1">
    <property type="protein sequence ID" value="ENSBJAP00000024522.1"/>
    <property type="gene ID" value="ENSBJAG00000015706.1"/>
</dbReference>
<keyword evidence="3" id="KW-1185">Reference proteome</keyword>
<reference evidence="2" key="1">
    <citation type="submission" date="2025-08" db="UniProtKB">
        <authorList>
            <consortium name="Ensembl"/>
        </authorList>
    </citation>
    <scope>IDENTIFICATION</scope>
</reference>
<dbReference type="Proteomes" id="UP000694555">
    <property type="component" value="Unplaced"/>
</dbReference>
<feature type="transmembrane region" description="Helical" evidence="1">
    <location>
        <begin position="186"/>
        <end position="205"/>
    </location>
</feature>
<feature type="transmembrane region" description="Helical" evidence="1">
    <location>
        <begin position="217"/>
        <end position="236"/>
    </location>
</feature>
<dbReference type="InterPro" id="IPR051415">
    <property type="entry name" value="LAAT-1"/>
</dbReference>
<protein>
    <recommendedName>
        <fullName evidence="4">Transmembrane protein 44</fullName>
    </recommendedName>
</protein>
<evidence type="ECO:0000313" key="2">
    <source>
        <dbReference type="Ensembl" id="ENSBJAP00000024522.1"/>
    </source>
</evidence>
<proteinExistence type="predicted"/>
<dbReference type="GO" id="GO:0016020">
    <property type="term" value="C:membrane"/>
    <property type="evidence" value="ECO:0007669"/>
    <property type="project" value="TreeGrafter"/>
</dbReference>
<keyword evidence="1" id="KW-0812">Transmembrane</keyword>
<dbReference type="GO" id="GO:0015174">
    <property type="term" value="F:basic amino acid transmembrane transporter activity"/>
    <property type="evidence" value="ECO:0007669"/>
    <property type="project" value="TreeGrafter"/>
</dbReference>
<accession>A0A8C0HS53</accession>
<organism evidence="2 3">
    <name type="scientific">Buteo japonicus</name>
    <dbReference type="NCBI Taxonomy" id="224669"/>
    <lineage>
        <taxon>Eukaryota</taxon>
        <taxon>Metazoa</taxon>
        <taxon>Chordata</taxon>
        <taxon>Craniata</taxon>
        <taxon>Vertebrata</taxon>
        <taxon>Euteleostomi</taxon>
        <taxon>Archelosauria</taxon>
        <taxon>Archosauria</taxon>
        <taxon>Dinosauria</taxon>
        <taxon>Saurischia</taxon>
        <taxon>Theropoda</taxon>
        <taxon>Coelurosauria</taxon>
        <taxon>Aves</taxon>
        <taxon>Neognathae</taxon>
        <taxon>Neoaves</taxon>
        <taxon>Telluraves</taxon>
        <taxon>Accipitrimorphae</taxon>
        <taxon>Accipitriformes</taxon>
        <taxon>Accipitridae</taxon>
        <taxon>Accipitrinae</taxon>
        <taxon>Buteo</taxon>
    </lineage>
</organism>
<evidence type="ECO:0008006" key="4">
    <source>
        <dbReference type="Google" id="ProtNLM"/>
    </source>
</evidence>
<reference evidence="2" key="2">
    <citation type="submission" date="2025-09" db="UniProtKB">
        <authorList>
            <consortium name="Ensembl"/>
        </authorList>
    </citation>
    <scope>IDENTIFICATION</scope>
</reference>
<dbReference type="PANTHER" id="PTHR16201">
    <property type="entry name" value="SEVEN TRANSMEMBRANE PROTEIN 1-RELATED"/>
    <property type="match status" value="1"/>
</dbReference>
<dbReference type="AlphaFoldDB" id="A0A8C0HS53"/>
<sequence length="374" mass="40709">MPGMLATGHSDSAAWPVAFLAGEPSCVSWGLWMLAALCWIAARSASLCHRRVSPQILTSAYMAMADVVRFLLTLFPLCPPESHKTAGLCRYTPPCHRCRLAATCSEPRVLGRQGFCWDVCAGLSPDPFSGQAVKGFPCFSCFFSLPQDNREALGFVLGLLSAFVALTARIPALSRACRGKPRQWRRLWATLCSAAASVLYAAAIVTYSQQPAHVLRALPWLLIALGSAALDVVVSFSSSSPRALSWHMEEDGARWASGLYQRSLMLGPPWLEMERKVTEEQWKKRFSFSLWLKSGKESCPAQQCYCSATPGEGGGMLGAGATQRRGQRPHRGGSACFRAWLALGTSPSPQDHTRFPAMLTWEQLGTGVQPLDAP</sequence>
<dbReference type="PANTHER" id="PTHR16201:SF53">
    <property type="entry name" value="TRANSMEMBRANE PROTEIN 44"/>
    <property type="match status" value="1"/>
</dbReference>
<evidence type="ECO:0000313" key="3">
    <source>
        <dbReference type="Proteomes" id="UP000694555"/>
    </source>
</evidence>
<keyword evidence="1" id="KW-1133">Transmembrane helix</keyword>
<name>A0A8C0HS53_9AVES</name>